<dbReference type="PROSITE" id="PS51318">
    <property type="entry name" value="TAT"/>
    <property type="match status" value="1"/>
</dbReference>
<comment type="caution">
    <text evidence="1">The sequence shown here is derived from an EMBL/GenBank/DDBJ whole genome shotgun (WGS) entry which is preliminary data.</text>
</comment>
<accession>A0ABX2ILZ9</accession>
<name>A0ABX2ILZ9_9RHOO</name>
<dbReference type="RefSeq" id="WP_170021755.1">
    <property type="nucleotide sequence ID" value="NZ_JABCSC020000002.1"/>
</dbReference>
<dbReference type="PANTHER" id="PTHR35399">
    <property type="entry name" value="SLR8030 PROTEIN"/>
    <property type="match status" value="1"/>
</dbReference>
<keyword evidence="2" id="KW-1185">Reference proteome</keyword>
<dbReference type="Proteomes" id="UP000778523">
    <property type="component" value="Unassembled WGS sequence"/>
</dbReference>
<dbReference type="Pfam" id="PF05787">
    <property type="entry name" value="PhoX"/>
    <property type="match status" value="1"/>
</dbReference>
<organism evidence="1 2">
    <name type="scientific">Uliginosibacterium aquaticum</name>
    <dbReference type="NCBI Taxonomy" id="2731212"/>
    <lineage>
        <taxon>Bacteria</taxon>
        <taxon>Pseudomonadati</taxon>
        <taxon>Pseudomonadota</taxon>
        <taxon>Betaproteobacteria</taxon>
        <taxon>Rhodocyclales</taxon>
        <taxon>Zoogloeaceae</taxon>
        <taxon>Uliginosibacterium</taxon>
    </lineage>
</organism>
<proteinExistence type="predicted"/>
<dbReference type="PANTHER" id="PTHR35399:SF2">
    <property type="entry name" value="DUF839 DOMAIN-CONTAINING PROTEIN"/>
    <property type="match status" value="1"/>
</dbReference>
<dbReference type="InterPro" id="IPR008557">
    <property type="entry name" value="PhoX"/>
</dbReference>
<sequence>MNKPAEHISPLDPDDIGFNTSGNEHIQDVLGARRSFLKGSAGAAVASLFGSLGLAACGGGSSTSEAAAAVVSSSSSAASSAAASSAAASSATTSLLGFTPVAKSLADVFTVPSGYTATVIYALGDPLSAATPAFKNDGTDSDFENRAGDCHDGMEYFGLSAAGLPDQSSSDRGLLAMNHEYINQTFLHASGPTSGTRPAAEVDKEVAAHGVSVVEIKKTGGKFATVQSSSFNRRVTGLTEIEIAGPAAGHALLKTKFSLDGKKTRGTLNNCGTGKTPWGTLLTGEENWSGYFKRASGDDALRDAKSVTSLNRYGRKQNTSSRYGWETAGADDKYARWNISVTGGSTDGSDDYRNELNGQGYITEIDPYSKSAVVRKRTALGRFNHEAAAVSKPVAGKPLAVYMGDDAQNEYVYKFVSAANWDAADANPLDRIATGDKYLNNGTLYVAKFNADGSGSWLELSLGNSTVKNYATYAFADLGDVVINARLAADAVGATKMDRPEWCSVNPANGEVYFTMTNNTSRTAATVDAANPRAYTDTKGASTTQNGNVNGHIIRIAESSANPAATSFKWDVYAFGAEATAAAGVNLSGLDDSNDFSSPDGLGFTQSSGICWIQTDDGAYTDVTNCMMLAALPGTVGDGGDVSVTSGSTTLTTKMGAKPGTKLKRFLVGPYDQEITGVCESPDGKTLFVNVQHPGEGSVVANIADPSKYTSQWPSNAGYGAGKRPRSATVMITRNDGGLIGS</sequence>
<gene>
    <name evidence="1" type="ORF">HJ583_009860</name>
</gene>
<evidence type="ECO:0000313" key="1">
    <source>
        <dbReference type="EMBL" id="NSL55328.1"/>
    </source>
</evidence>
<reference evidence="1 2" key="1">
    <citation type="submission" date="2020-06" db="EMBL/GenBank/DDBJ databases">
        <title>Draft genome of Uliginosibacterium sp. IMCC34675.</title>
        <authorList>
            <person name="Song J."/>
        </authorList>
    </citation>
    <scope>NUCLEOTIDE SEQUENCE [LARGE SCALE GENOMIC DNA]</scope>
    <source>
        <strain evidence="1 2">IMCC34675</strain>
    </source>
</reference>
<dbReference type="InterPro" id="IPR006311">
    <property type="entry name" value="TAT_signal"/>
</dbReference>
<protein>
    <submittedName>
        <fullName evidence="1">PhoX family phosphatase</fullName>
    </submittedName>
</protein>
<evidence type="ECO:0000313" key="2">
    <source>
        <dbReference type="Proteomes" id="UP000778523"/>
    </source>
</evidence>
<dbReference type="EMBL" id="JABCSC020000002">
    <property type="protein sequence ID" value="NSL55328.1"/>
    <property type="molecule type" value="Genomic_DNA"/>
</dbReference>